<proteinExistence type="predicted"/>
<reference evidence="2" key="1">
    <citation type="submission" date="2016-11" db="EMBL/GenBank/DDBJ databases">
        <authorList>
            <person name="Varghese N."/>
            <person name="Submissions S."/>
        </authorList>
    </citation>
    <scope>NUCLEOTIDE SEQUENCE [LARGE SCALE GENOMIC DNA]</scope>
    <source>
        <strain evidence="2">DSM 100572</strain>
    </source>
</reference>
<protein>
    <submittedName>
        <fullName evidence="1">Starch-binding associating with outer membrane</fullName>
    </submittedName>
</protein>
<dbReference type="InterPro" id="IPR041662">
    <property type="entry name" value="SusD-like_2"/>
</dbReference>
<dbReference type="Pfam" id="PF12771">
    <property type="entry name" value="SusD-like_2"/>
    <property type="match status" value="1"/>
</dbReference>
<keyword evidence="2" id="KW-1185">Reference proteome</keyword>
<accession>A0A1M5VH59</accession>
<dbReference type="EMBL" id="FQXQ01000003">
    <property type="protein sequence ID" value="SHH74567.1"/>
    <property type="molecule type" value="Genomic_DNA"/>
</dbReference>
<dbReference type="Gene3D" id="1.25.40.390">
    <property type="match status" value="1"/>
</dbReference>
<dbReference type="InterPro" id="IPR011990">
    <property type="entry name" value="TPR-like_helical_dom_sf"/>
</dbReference>
<evidence type="ECO:0000313" key="1">
    <source>
        <dbReference type="EMBL" id="SHH74567.1"/>
    </source>
</evidence>
<dbReference type="PROSITE" id="PS51257">
    <property type="entry name" value="PROKAR_LIPOPROTEIN"/>
    <property type="match status" value="1"/>
</dbReference>
<dbReference type="STRING" id="1195760.SAMN05444281_1797"/>
<name>A0A1M5VH59_9FLAO</name>
<dbReference type="OrthoDB" id="725917at2"/>
<dbReference type="AlphaFoldDB" id="A0A1M5VH59"/>
<sequence>MKKYTIPFIYIFLLIFTISCDDYLDVNHDPTVLEDTDEPKILLPSAQVGLANTLMGWDFGFGGGFWSQYWTQGYTSSQFKTLCQYEGTSFDDAYEKLTAGILNDTKRIKLLSTDESNNGYYYIAEALSIFTWQVTTDVWGNVPYTEALKGNEGITSPVFDNDEDIYADLEARIDALLQIDITTLNAIDEDFDFVFAGDFTNWEKFANSLKLKLMMRQSETTGYSNADVITFINSATFLDESAKISGSIWDDSQEGKKHPMREFETAGANYVSGNVIGCKSFIDYLLDNTDPRIDALFTAPDDGHEGAFFGDFDSKTDSDNDGIDDEDEDYSEAFFAKDADLMIMSSWEVNFFLAEAYARANDLVNAKMYYDLGVTASLSQNKIASTDIITTGYATWVDGTTEENIKQIAMQKWVANANYQHLESFLERNRTKYPSVNDIDIEADRNDADMNFPVGSLTISVAGRDKTNGNLPASPVYSADVLGKNTNAPSQKPDLLQKVWWNKKIGK</sequence>
<organism evidence="1 2">
    <name type="scientific">Wenyingzhuangia marina</name>
    <dbReference type="NCBI Taxonomy" id="1195760"/>
    <lineage>
        <taxon>Bacteria</taxon>
        <taxon>Pseudomonadati</taxon>
        <taxon>Bacteroidota</taxon>
        <taxon>Flavobacteriia</taxon>
        <taxon>Flavobacteriales</taxon>
        <taxon>Flavobacteriaceae</taxon>
        <taxon>Wenyingzhuangia</taxon>
    </lineage>
</organism>
<gene>
    <name evidence="1" type="ORF">SAMN05444281_1797</name>
</gene>
<dbReference type="RefSeq" id="WP_073120659.1">
    <property type="nucleotide sequence ID" value="NZ_BMEN01000003.1"/>
</dbReference>
<dbReference type="SUPFAM" id="SSF48452">
    <property type="entry name" value="TPR-like"/>
    <property type="match status" value="1"/>
</dbReference>
<evidence type="ECO:0000313" key="2">
    <source>
        <dbReference type="Proteomes" id="UP000184109"/>
    </source>
</evidence>
<dbReference type="Proteomes" id="UP000184109">
    <property type="component" value="Unassembled WGS sequence"/>
</dbReference>